<sequence>MNNFEDLIEKEYSNIAGIAIRKDNYLIYEKYFDEYTQDDALHIASVTKSIISILIGMAIDKGYMKNIEQHVLDFFPDYTVKRGEKTIQNITIANLLSMTAPYKYKSEPYTKVYSSDDWVKAALDLLGGKGSIGVFNYSTVGTHILSGVLTTATGQSVLDFATENLFKPLSIKAPTNTTIQNKEDYFAFLKDKYVTGWIVDPKEVNTAGWGLTLTTRDMAKIGQLYLNGGVWNGRQILSSQWIEDSTKVQSRSGKLTYGYLWWILDDCYAALGDGGNVIFINPQKKMVISIASRFMPRAKDRVELIRKHIIPLFE</sequence>
<keyword evidence="3" id="KW-1185">Reference proteome</keyword>
<gene>
    <name evidence="2" type="ORF">QBO96_03325</name>
</gene>
<dbReference type="EC" id="3.-.-.-" evidence="2"/>
<dbReference type="InterPro" id="IPR012338">
    <property type="entry name" value="Beta-lactam/transpept-like"/>
</dbReference>
<evidence type="ECO:0000259" key="1">
    <source>
        <dbReference type="Pfam" id="PF00144"/>
    </source>
</evidence>
<dbReference type="EMBL" id="CP122283">
    <property type="protein sequence ID" value="WGF39310.1"/>
    <property type="molecule type" value="Genomic_DNA"/>
</dbReference>
<dbReference type="PANTHER" id="PTHR43283">
    <property type="entry name" value="BETA-LACTAMASE-RELATED"/>
    <property type="match status" value="1"/>
</dbReference>
<proteinExistence type="predicted"/>
<keyword evidence="2" id="KW-0378">Hydrolase</keyword>
<name>A0ABY8KIJ6_9BACI</name>
<dbReference type="Gene3D" id="3.40.710.10">
    <property type="entry name" value="DD-peptidase/beta-lactamase superfamily"/>
    <property type="match status" value="1"/>
</dbReference>
<reference evidence="2 3" key="1">
    <citation type="submission" date="2023-04" db="EMBL/GenBank/DDBJ databases">
        <title>Genomic of Lysinibacillus capsici TSBLM.</title>
        <authorList>
            <person name="Hu X.S."/>
            <person name="Yu C.H."/>
        </authorList>
    </citation>
    <scope>NUCLEOTIDE SEQUENCE [LARGE SCALE GENOMIC DNA]</scope>
    <source>
        <strain evidence="2 3">TSBLM</strain>
    </source>
</reference>
<dbReference type="Proteomes" id="UP001244564">
    <property type="component" value="Chromosome"/>
</dbReference>
<dbReference type="InterPro" id="IPR001466">
    <property type="entry name" value="Beta-lactam-related"/>
</dbReference>
<dbReference type="GO" id="GO:0016787">
    <property type="term" value="F:hydrolase activity"/>
    <property type="evidence" value="ECO:0007669"/>
    <property type="project" value="UniProtKB-KW"/>
</dbReference>
<organism evidence="2 3">
    <name type="scientific">Lysinibacillus capsici</name>
    <dbReference type="NCBI Taxonomy" id="2115968"/>
    <lineage>
        <taxon>Bacteria</taxon>
        <taxon>Bacillati</taxon>
        <taxon>Bacillota</taxon>
        <taxon>Bacilli</taxon>
        <taxon>Bacillales</taxon>
        <taxon>Bacillaceae</taxon>
        <taxon>Lysinibacillus</taxon>
    </lineage>
</organism>
<dbReference type="Pfam" id="PF00144">
    <property type="entry name" value="Beta-lactamase"/>
    <property type="match status" value="1"/>
</dbReference>
<protein>
    <submittedName>
        <fullName evidence="2">Serine hydrolase</fullName>
        <ecNumber evidence="2">3.-.-.-</ecNumber>
    </submittedName>
</protein>
<dbReference type="RefSeq" id="WP_279495073.1">
    <property type="nucleotide sequence ID" value="NZ_CP122283.1"/>
</dbReference>
<dbReference type="InterPro" id="IPR050789">
    <property type="entry name" value="Diverse_Enzym_Activities"/>
</dbReference>
<evidence type="ECO:0000313" key="3">
    <source>
        <dbReference type="Proteomes" id="UP001244564"/>
    </source>
</evidence>
<accession>A0ABY8KIJ6</accession>
<evidence type="ECO:0000313" key="2">
    <source>
        <dbReference type="EMBL" id="WGF39310.1"/>
    </source>
</evidence>
<dbReference type="SUPFAM" id="SSF56601">
    <property type="entry name" value="beta-lactamase/transpeptidase-like"/>
    <property type="match status" value="1"/>
</dbReference>
<feature type="domain" description="Beta-lactamase-related" evidence="1">
    <location>
        <begin position="17"/>
        <end position="304"/>
    </location>
</feature>
<dbReference type="PANTHER" id="PTHR43283:SF7">
    <property type="entry name" value="BETA-LACTAMASE-RELATED DOMAIN-CONTAINING PROTEIN"/>
    <property type="match status" value="1"/>
</dbReference>